<evidence type="ECO:0000313" key="4">
    <source>
        <dbReference type="EMBL" id="SVE42775.1"/>
    </source>
</evidence>
<protein>
    <recommendedName>
        <fullName evidence="3">Penicillin-binding protein dimerisation domain-containing protein</fullName>
    </recommendedName>
</protein>
<dbReference type="EMBL" id="UINC01216581">
    <property type="protein sequence ID" value="SVE42775.1"/>
    <property type="molecule type" value="Genomic_DNA"/>
</dbReference>
<dbReference type="AlphaFoldDB" id="A0A383DET1"/>
<dbReference type="SUPFAM" id="SSF56519">
    <property type="entry name" value="Penicillin binding protein dimerisation domain"/>
    <property type="match status" value="1"/>
</dbReference>
<gene>
    <name evidence="4" type="ORF">METZ01_LOCUS495629</name>
</gene>
<evidence type="ECO:0000256" key="1">
    <source>
        <dbReference type="ARBA" id="ARBA00004370"/>
    </source>
</evidence>
<feature type="non-terminal residue" evidence="4">
    <location>
        <position position="208"/>
    </location>
</feature>
<dbReference type="GO" id="GO:0071555">
    <property type="term" value="P:cell wall organization"/>
    <property type="evidence" value="ECO:0007669"/>
    <property type="project" value="TreeGrafter"/>
</dbReference>
<evidence type="ECO:0000256" key="2">
    <source>
        <dbReference type="ARBA" id="ARBA00023136"/>
    </source>
</evidence>
<dbReference type="PANTHER" id="PTHR30627:SF1">
    <property type="entry name" value="PEPTIDOGLYCAN D,D-TRANSPEPTIDASE FTSI"/>
    <property type="match status" value="1"/>
</dbReference>
<sequence>MKSRNERSHVGLRRFRLTLGLFGCAWALVAARLVDVQALRFDQFSERARLQHQRQIQLSARRGPILDRHGREIALDVRSVSFYCRPHLVEDPDGVAAHFARFRGTTVESVRNLVDKRRPFAYLLRQADESQLDAIRDHEFAGVFEQEEVRRLYPYEQLAAQLIGFTGIDNDGREGLELALDYRLAESTGSALTWVDSRGQQLAGRRRA</sequence>
<dbReference type="GO" id="GO:0008658">
    <property type="term" value="F:penicillin binding"/>
    <property type="evidence" value="ECO:0007669"/>
    <property type="project" value="InterPro"/>
</dbReference>
<dbReference type="Gene3D" id="3.90.1310.10">
    <property type="entry name" value="Penicillin-binding protein 2a (Domain 2)"/>
    <property type="match status" value="1"/>
</dbReference>
<accession>A0A383DET1</accession>
<dbReference type="InterPro" id="IPR050515">
    <property type="entry name" value="Beta-lactam/transpept"/>
</dbReference>
<dbReference type="Pfam" id="PF03717">
    <property type="entry name" value="PBP_dimer"/>
    <property type="match status" value="1"/>
</dbReference>
<reference evidence="4" key="1">
    <citation type="submission" date="2018-05" db="EMBL/GenBank/DDBJ databases">
        <authorList>
            <person name="Lanie J.A."/>
            <person name="Ng W.-L."/>
            <person name="Kazmierczak K.M."/>
            <person name="Andrzejewski T.M."/>
            <person name="Davidsen T.M."/>
            <person name="Wayne K.J."/>
            <person name="Tettelin H."/>
            <person name="Glass J.I."/>
            <person name="Rusch D."/>
            <person name="Podicherti R."/>
            <person name="Tsui H.-C.T."/>
            <person name="Winkler M.E."/>
        </authorList>
    </citation>
    <scope>NUCLEOTIDE SEQUENCE</scope>
</reference>
<dbReference type="GO" id="GO:0005886">
    <property type="term" value="C:plasma membrane"/>
    <property type="evidence" value="ECO:0007669"/>
    <property type="project" value="TreeGrafter"/>
</dbReference>
<organism evidence="4">
    <name type="scientific">marine metagenome</name>
    <dbReference type="NCBI Taxonomy" id="408172"/>
    <lineage>
        <taxon>unclassified sequences</taxon>
        <taxon>metagenomes</taxon>
        <taxon>ecological metagenomes</taxon>
    </lineage>
</organism>
<keyword evidence="2" id="KW-0472">Membrane</keyword>
<evidence type="ECO:0000259" key="3">
    <source>
        <dbReference type="Pfam" id="PF03717"/>
    </source>
</evidence>
<proteinExistence type="predicted"/>
<dbReference type="InterPro" id="IPR005311">
    <property type="entry name" value="PBP_dimer"/>
</dbReference>
<dbReference type="PANTHER" id="PTHR30627">
    <property type="entry name" value="PEPTIDOGLYCAN D,D-TRANSPEPTIDASE"/>
    <property type="match status" value="1"/>
</dbReference>
<dbReference type="InterPro" id="IPR036138">
    <property type="entry name" value="PBP_dimer_sf"/>
</dbReference>
<feature type="domain" description="Penicillin-binding protein dimerisation" evidence="3">
    <location>
        <begin position="59"/>
        <end position="203"/>
    </location>
</feature>
<dbReference type="Gene3D" id="1.10.150.770">
    <property type="match status" value="1"/>
</dbReference>
<name>A0A383DET1_9ZZZZ</name>
<comment type="subcellular location">
    <subcellularLocation>
        <location evidence="1">Membrane</location>
    </subcellularLocation>
</comment>